<dbReference type="Proteomes" id="UP001149821">
    <property type="component" value="Unassembled WGS sequence"/>
</dbReference>
<accession>A0ABT5QKI2</accession>
<keyword evidence="2" id="KW-1185">Reference proteome</keyword>
<evidence type="ECO:0000313" key="1">
    <source>
        <dbReference type="EMBL" id="MDD1781173.1"/>
    </source>
</evidence>
<dbReference type="EMBL" id="JAJUBB010000004">
    <property type="protein sequence ID" value="MDD1781173.1"/>
    <property type="molecule type" value="Genomic_DNA"/>
</dbReference>
<comment type="caution">
    <text evidence="1">The sequence shown here is derived from an EMBL/GenBank/DDBJ whole genome shotgun (WGS) entry which is preliminary data.</text>
</comment>
<reference evidence="1" key="1">
    <citation type="submission" date="2021-12" db="EMBL/GenBank/DDBJ databases">
        <title>Enterovibrio ZSDZ35 sp. nov. and Enterovibrio ZSDZ42 sp. nov., isolated from coastal seawater in Qingdao.</title>
        <authorList>
            <person name="Zhang P."/>
        </authorList>
    </citation>
    <scope>NUCLEOTIDE SEQUENCE</scope>
    <source>
        <strain evidence="1">ZSDZ35</strain>
    </source>
</reference>
<dbReference type="SUPFAM" id="SSF51182">
    <property type="entry name" value="RmlC-like cupins"/>
    <property type="match status" value="1"/>
</dbReference>
<sequence length="134" mass="14928">MSSNRVSMQTSEVWQQLKSEPDLPEGFTYRGTLPTDPTGVELMLEGWDAGTSEPPHCHPGDDMTVMSQGEMQVQFYVVEDGKLVKDGPVEVFKQGDTAYIRKGQIHSVNYVDTCKLVYVHNGAFDFIESNLPLA</sequence>
<protein>
    <submittedName>
        <fullName evidence="1">Cupin domain-containing protein</fullName>
    </submittedName>
</protein>
<dbReference type="InterPro" id="IPR011051">
    <property type="entry name" value="RmlC_Cupin_sf"/>
</dbReference>
<dbReference type="RefSeq" id="WP_274141526.1">
    <property type="nucleotide sequence ID" value="NZ_JAJUBB010000004.1"/>
</dbReference>
<name>A0ABT5QKI2_9GAMM</name>
<evidence type="ECO:0000313" key="2">
    <source>
        <dbReference type="Proteomes" id="UP001149821"/>
    </source>
</evidence>
<organism evidence="1 2">
    <name type="scientific">Enterovibrio qingdaonensis</name>
    <dbReference type="NCBI Taxonomy" id="2899818"/>
    <lineage>
        <taxon>Bacteria</taxon>
        <taxon>Pseudomonadati</taxon>
        <taxon>Pseudomonadota</taxon>
        <taxon>Gammaproteobacteria</taxon>
        <taxon>Vibrionales</taxon>
        <taxon>Vibrionaceae</taxon>
        <taxon>Enterovibrio</taxon>
    </lineage>
</organism>
<gene>
    <name evidence="1" type="ORF">LRP49_08135</name>
</gene>
<dbReference type="InterPro" id="IPR014710">
    <property type="entry name" value="RmlC-like_jellyroll"/>
</dbReference>
<proteinExistence type="predicted"/>
<dbReference type="Gene3D" id="2.60.120.10">
    <property type="entry name" value="Jelly Rolls"/>
    <property type="match status" value="1"/>
</dbReference>